<protein>
    <submittedName>
        <fullName evidence="1">Uncharacterized protein</fullName>
    </submittedName>
</protein>
<name>A0A1T4XUV4_9BACT</name>
<dbReference type="EMBL" id="FUYE01000005">
    <property type="protein sequence ID" value="SKA93359.1"/>
    <property type="molecule type" value="Genomic_DNA"/>
</dbReference>
<dbReference type="AlphaFoldDB" id="A0A1T4XUV4"/>
<sequence length="17" mass="2036">MKFKVVKPFISLLTPRM</sequence>
<gene>
    <name evidence="1" type="ORF">SAMN02745166_02087</name>
</gene>
<organism evidence="1 2">
    <name type="scientific">Prosthecobacter debontii</name>
    <dbReference type="NCBI Taxonomy" id="48467"/>
    <lineage>
        <taxon>Bacteria</taxon>
        <taxon>Pseudomonadati</taxon>
        <taxon>Verrucomicrobiota</taxon>
        <taxon>Verrucomicrobiia</taxon>
        <taxon>Verrucomicrobiales</taxon>
        <taxon>Verrucomicrobiaceae</taxon>
        <taxon>Prosthecobacter</taxon>
    </lineage>
</organism>
<keyword evidence="2" id="KW-1185">Reference proteome</keyword>
<evidence type="ECO:0000313" key="1">
    <source>
        <dbReference type="EMBL" id="SKA93359.1"/>
    </source>
</evidence>
<accession>A0A1T4XUV4</accession>
<evidence type="ECO:0000313" key="2">
    <source>
        <dbReference type="Proteomes" id="UP000190774"/>
    </source>
</evidence>
<dbReference type="Proteomes" id="UP000190774">
    <property type="component" value="Unassembled WGS sequence"/>
</dbReference>
<reference evidence="2" key="1">
    <citation type="submission" date="2017-02" db="EMBL/GenBank/DDBJ databases">
        <authorList>
            <person name="Varghese N."/>
            <person name="Submissions S."/>
        </authorList>
    </citation>
    <scope>NUCLEOTIDE SEQUENCE [LARGE SCALE GENOMIC DNA]</scope>
    <source>
        <strain evidence="2">ATCC 700200</strain>
    </source>
</reference>
<proteinExistence type="predicted"/>